<keyword evidence="3 8" id="KW-0548">Nucleotidyltransferase</keyword>
<evidence type="ECO:0000256" key="5">
    <source>
        <dbReference type="ARBA" id="ARBA00023125"/>
    </source>
</evidence>
<dbReference type="HOGENOM" id="CLU_1173378_0_0_2"/>
<sequence length="223" mass="25998">MEVLILEKEIILKRVNEFLDHINKKLPESMELEFEGYYKRGFFVTKKRYALIEDDKIIVKGLEFVRRDWAPIAKKTQEKVLYTILKEGSPKKAEKIIRKVIKDIKEGNLNLEDLVIHTQITKKLDEYKQIGPHVIAAKKALRRGRRIDPGAIIRYIIVKGSRPISERAEPIEDVSLEDYDPQYYIEHQVLPAVSRIMKALGYSDEDLKSIIYGERQASLDSFL</sequence>
<keyword evidence="5" id="KW-0238">DNA-binding</keyword>
<dbReference type="InterPro" id="IPR050240">
    <property type="entry name" value="DNA_pol_type-B"/>
</dbReference>
<dbReference type="GO" id="GO:0006261">
    <property type="term" value="P:DNA-templated DNA replication"/>
    <property type="evidence" value="ECO:0007669"/>
    <property type="project" value="TreeGrafter"/>
</dbReference>
<name>E3GXJ2_METFV</name>
<keyword evidence="9" id="KW-1185">Reference proteome</keyword>
<dbReference type="PANTHER" id="PTHR10322">
    <property type="entry name" value="DNA POLYMERASE CATALYTIC SUBUNIT"/>
    <property type="match status" value="1"/>
</dbReference>
<evidence type="ECO:0000259" key="7">
    <source>
        <dbReference type="Pfam" id="PF00136"/>
    </source>
</evidence>
<dbReference type="Pfam" id="PF00136">
    <property type="entry name" value="DNA_pol_B"/>
    <property type="match status" value="1"/>
</dbReference>
<dbReference type="EMBL" id="CP002278">
    <property type="protein sequence ID" value="ADP77024.1"/>
    <property type="molecule type" value="Genomic_DNA"/>
</dbReference>
<evidence type="ECO:0000256" key="6">
    <source>
        <dbReference type="ARBA" id="ARBA00049244"/>
    </source>
</evidence>
<dbReference type="SUPFAM" id="SSF56672">
    <property type="entry name" value="DNA/RNA polymerases"/>
    <property type="match status" value="1"/>
</dbReference>
<proteinExistence type="predicted"/>
<organism evidence="8 9">
    <name type="scientific">Methanothermus fervidus (strain ATCC 43054 / DSM 2088 / JCM 10308 / V24 S)</name>
    <dbReference type="NCBI Taxonomy" id="523846"/>
    <lineage>
        <taxon>Archaea</taxon>
        <taxon>Methanobacteriati</taxon>
        <taxon>Methanobacteriota</taxon>
        <taxon>Methanomada group</taxon>
        <taxon>Methanobacteria</taxon>
        <taxon>Methanobacteriales</taxon>
        <taxon>Methanothermaceae</taxon>
        <taxon>Methanothermus</taxon>
    </lineage>
</organism>
<dbReference type="KEGG" id="mfv:Mfer_0221"/>
<dbReference type="InterPro" id="IPR043502">
    <property type="entry name" value="DNA/RNA_pol_sf"/>
</dbReference>
<keyword evidence="4" id="KW-0239">DNA-directed DNA polymerase</keyword>
<dbReference type="GO" id="GO:0003887">
    <property type="term" value="F:DNA-directed DNA polymerase activity"/>
    <property type="evidence" value="ECO:0007669"/>
    <property type="project" value="UniProtKB-KW"/>
</dbReference>
<protein>
    <recommendedName>
        <fullName evidence="1">DNA-directed DNA polymerase</fullName>
        <ecNumber evidence="1">2.7.7.7</ecNumber>
    </recommendedName>
</protein>
<evidence type="ECO:0000256" key="1">
    <source>
        <dbReference type="ARBA" id="ARBA00012417"/>
    </source>
</evidence>
<dbReference type="InterPro" id="IPR006134">
    <property type="entry name" value="DNA-dir_DNA_pol_B_multi_dom"/>
</dbReference>
<dbReference type="PANTHER" id="PTHR10322:SF23">
    <property type="entry name" value="DNA POLYMERASE DELTA CATALYTIC SUBUNIT"/>
    <property type="match status" value="1"/>
</dbReference>
<evidence type="ECO:0000313" key="8">
    <source>
        <dbReference type="EMBL" id="ADP77024.1"/>
    </source>
</evidence>
<evidence type="ECO:0000256" key="4">
    <source>
        <dbReference type="ARBA" id="ARBA00022932"/>
    </source>
</evidence>
<dbReference type="GO" id="GO:0000166">
    <property type="term" value="F:nucleotide binding"/>
    <property type="evidence" value="ECO:0007669"/>
    <property type="project" value="InterPro"/>
</dbReference>
<evidence type="ECO:0000256" key="3">
    <source>
        <dbReference type="ARBA" id="ARBA00022695"/>
    </source>
</evidence>
<evidence type="ECO:0000256" key="2">
    <source>
        <dbReference type="ARBA" id="ARBA00022679"/>
    </source>
</evidence>
<dbReference type="EC" id="2.7.7.7" evidence="1"/>
<evidence type="ECO:0000313" key="9">
    <source>
        <dbReference type="Proteomes" id="UP000002315"/>
    </source>
</evidence>
<dbReference type="InterPro" id="IPR042087">
    <property type="entry name" value="DNA_pol_B_thumb"/>
</dbReference>
<dbReference type="Proteomes" id="UP000002315">
    <property type="component" value="Chromosome"/>
</dbReference>
<keyword evidence="2 8" id="KW-0808">Transferase</keyword>
<dbReference type="GO" id="GO:0003677">
    <property type="term" value="F:DNA binding"/>
    <property type="evidence" value="ECO:0007669"/>
    <property type="project" value="UniProtKB-KW"/>
</dbReference>
<dbReference type="InterPro" id="IPR023211">
    <property type="entry name" value="DNA_pol_palm_dom_sf"/>
</dbReference>
<dbReference type="STRING" id="523846.Mfer_0221"/>
<dbReference type="Gene3D" id="1.10.132.60">
    <property type="entry name" value="DNA polymerase family B, C-terminal domain"/>
    <property type="match status" value="1"/>
</dbReference>
<dbReference type="Gene3D" id="3.90.1600.10">
    <property type="entry name" value="Palm domain of DNA polymerase"/>
    <property type="match status" value="1"/>
</dbReference>
<dbReference type="AlphaFoldDB" id="E3GXJ2"/>
<reference evidence="8 9" key="1">
    <citation type="journal article" date="2010" name="Stand. Genomic Sci.">
        <title>Complete genome sequence of Methanothermus fervidus type strain (V24S).</title>
        <authorList>
            <person name="Anderson I."/>
            <person name="Djao O.D."/>
            <person name="Misra M."/>
            <person name="Chertkov O."/>
            <person name="Nolan M."/>
            <person name="Lucas S."/>
            <person name="Lapidus A."/>
            <person name="Del Rio T.G."/>
            <person name="Tice H."/>
            <person name="Cheng J.F."/>
            <person name="Tapia R."/>
            <person name="Han C."/>
            <person name="Goodwin L."/>
            <person name="Pitluck S."/>
            <person name="Liolios K."/>
            <person name="Ivanova N."/>
            <person name="Mavromatis K."/>
            <person name="Mikhailova N."/>
            <person name="Pati A."/>
            <person name="Brambilla E."/>
            <person name="Chen A."/>
            <person name="Palaniappan K."/>
            <person name="Land M."/>
            <person name="Hauser L."/>
            <person name="Chang Y.J."/>
            <person name="Jeffries C.D."/>
            <person name="Sikorski J."/>
            <person name="Spring S."/>
            <person name="Rohde M."/>
            <person name="Eichinger K."/>
            <person name="Huber H."/>
            <person name="Wirth R."/>
            <person name="Goker M."/>
            <person name="Detter J.C."/>
            <person name="Woyke T."/>
            <person name="Bristow J."/>
            <person name="Eisen J.A."/>
            <person name="Markowitz V."/>
            <person name="Hugenholtz P."/>
            <person name="Klenk H.P."/>
            <person name="Kyrpides N.C."/>
        </authorList>
    </citation>
    <scope>NUCLEOTIDE SEQUENCE [LARGE SCALE GENOMIC DNA]</scope>
    <source>
        <strain evidence="9">ATCC 43054 / DSM 2088 / JCM 10308 / V24 S</strain>
    </source>
</reference>
<feature type="domain" description="DNA-directed DNA polymerase family B multifunctional" evidence="7">
    <location>
        <begin position="9"/>
        <end position="199"/>
    </location>
</feature>
<comment type="catalytic activity">
    <reaction evidence="6">
        <text>DNA(n) + a 2'-deoxyribonucleoside 5'-triphosphate = DNA(n+1) + diphosphate</text>
        <dbReference type="Rhea" id="RHEA:22508"/>
        <dbReference type="Rhea" id="RHEA-COMP:17339"/>
        <dbReference type="Rhea" id="RHEA-COMP:17340"/>
        <dbReference type="ChEBI" id="CHEBI:33019"/>
        <dbReference type="ChEBI" id="CHEBI:61560"/>
        <dbReference type="ChEBI" id="CHEBI:173112"/>
        <dbReference type="EC" id="2.7.7.7"/>
    </reaction>
</comment>
<accession>E3GXJ2</accession>
<gene>
    <name evidence="8" type="ordered locus">Mfer_0221</name>
</gene>